<dbReference type="EMBL" id="JWZT01003819">
    <property type="protein sequence ID" value="KII65473.1"/>
    <property type="molecule type" value="Genomic_DNA"/>
</dbReference>
<keyword evidence="2" id="KW-0677">Repeat</keyword>
<evidence type="ECO:0000313" key="3">
    <source>
        <dbReference type="EMBL" id="KII65473.1"/>
    </source>
</evidence>
<dbReference type="InterPro" id="IPR052125">
    <property type="entry name" value="KLHDC10"/>
</dbReference>
<name>A0A0C2J8N0_THEKT</name>
<sequence length="260" mass="30221">MTNCLTSFDVSTAAWEILSAHTDIYDISTPPSMYGSSIFYHNECLYILGGFQRCLDLETMYKYCLKTLKWSLMSQTGLTPFISFRVFGKIFKSQVYMFIGSSITRQNRFTYVNIFDFSTNTWTTRATSPKTQQYPNDRNDESFAFSDNFCYLCGGQNPQAYTYHYDIWRIDLETLEWVKLDYTLKKAMCFQCTSVVNDSHLYSFVGEGDGWDRQYSLQRFTVQPPTLCRICLESMSRSPSLRTHTKSLPGVVIDELDFEN</sequence>
<dbReference type="PANTHER" id="PTHR46428:SF1">
    <property type="entry name" value="KELCH DOMAIN-CONTAINING PROTEIN 10"/>
    <property type="match status" value="1"/>
</dbReference>
<dbReference type="Pfam" id="PF24681">
    <property type="entry name" value="Kelch_KLHDC2_KLHL20_DRC7"/>
    <property type="match status" value="1"/>
</dbReference>
<evidence type="ECO:0000256" key="1">
    <source>
        <dbReference type="ARBA" id="ARBA00022441"/>
    </source>
</evidence>
<keyword evidence="1" id="KW-0880">Kelch repeat</keyword>
<evidence type="ECO:0000313" key="4">
    <source>
        <dbReference type="Proteomes" id="UP000031668"/>
    </source>
</evidence>
<dbReference type="InterPro" id="IPR015915">
    <property type="entry name" value="Kelch-typ_b-propeller"/>
</dbReference>
<protein>
    <submittedName>
        <fullName evidence="3">Kelch domain-containing protein 10</fullName>
    </submittedName>
</protein>
<comment type="caution">
    <text evidence="3">The sequence shown here is derived from an EMBL/GenBank/DDBJ whole genome shotgun (WGS) entry which is preliminary data.</text>
</comment>
<dbReference type="PANTHER" id="PTHR46428">
    <property type="entry name" value="KELCH DOMAIN-CONTAINING PROTEIN 10"/>
    <property type="match status" value="1"/>
</dbReference>
<gene>
    <name evidence="3" type="ORF">RF11_14396</name>
</gene>
<dbReference type="Proteomes" id="UP000031668">
    <property type="component" value="Unassembled WGS sequence"/>
</dbReference>
<dbReference type="Gene3D" id="2.120.10.80">
    <property type="entry name" value="Kelch-type beta propeller"/>
    <property type="match status" value="1"/>
</dbReference>
<proteinExistence type="predicted"/>
<organism evidence="3 4">
    <name type="scientific">Thelohanellus kitauei</name>
    <name type="common">Myxosporean</name>
    <dbReference type="NCBI Taxonomy" id="669202"/>
    <lineage>
        <taxon>Eukaryota</taxon>
        <taxon>Metazoa</taxon>
        <taxon>Cnidaria</taxon>
        <taxon>Myxozoa</taxon>
        <taxon>Myxosporea</taxon>
        <taxon>Bivalvulida</taxon>
        <taxon>Platysporina</taxon>
        <taxon>Myxobolidae</taxon>
        <taxon>Thelohanellus</taxon>
    </lineage>
</organism>
<dbReference type="AlphaFoldDB" id="A0A0C2J8N0"/>
<evidence type="ECO:0000256" key="2">
    <source>
        <dbReference type="ARBA" id="ARBA00022737"/>
    </source>
</evidence>
<keyword evidence="4" id="KW-1185">Reference proteome</keyword>
<dbReference type="SUPFAM" id="SSF117281">
    <property type="entry name" value="Kelch motif"/>
    <property type="match status" value="1"/>
</dbReference>
<reference evidence="3 4" key="1">
    <citation type="journal article" date="2014" name="Genome Biol. Evol.">
        <title>The genome of the myxosporean Thelohanellus kitauei shows adaptations to nutrient acquisition within its fish host.</title>
        <authorList>
            <person name="Yang Y."/>
            <person name="Xiong J."/>
            <person name="Zhou Z."/>
            <person name="Huo F."/>
            <person name="Miao W."/>
            <person name="Ran C."/>
            <person name="Liu Y."/>
            <person name="Zhang J."/>
            <person name="Feng J."/>
            <person name="Wang M."/>
            <person name="Wang M."/>
            <person name="Wang L."/>
            <person name="Yao B."/>
        </authorList>
    </citation>
    <scope>NUCLEOTIDE SEQUENCE [LARGE SCALE GENOMIC DNA]</scope>
    <source>
        <strain evidence="3">Wuqing</strain>
    </source>
</reference>
<dbReference type="GO" id="GO:0032874">
    <property type="term" value="P:positive regulation of stress-activated MAPK cascade"/>
    <property type="evidence" value="ECO:0007669"/>
    <property type="project" value="TreeGrafter"/>
</dbReference>
<accession>A0A0C2J8N0</accession>
<dbReference type="OrthoDB" id="7676067at2759"/>